<dbReference type="RefSeq" id="WP_345047560.1">
    <property type="nucleotide sequence ID" value="NZ_BAABED010000001.1"/>
</dbReference>
<accession>A0ABV5UPR3</accession>
<comment type="caution">
    <text evidence="2">The sequence shown here is derived from an EMBL/GenBank/DDBJ whole genome shotgun (WGS) entry which is preliminary data.</text>
</comment>
<dbReference type="Proteomes" id="UP001589536">
    <property type="component" value="Unassembled WGS sequence"/>
</dbReference>
<reference evidence="2 3" key="1">
    <citation type="submission" date="2024-09" db="EMBL/GenBank/DDBJ databases">
        <authorList>
            <person name="Sun Q."/>
            <person name="Mori K."/>
        </authorList>
    </citation>
    <scope>NUCLEOTIDE SEQUENCE [LARGE SCALE GENOMIC DNA]</scope>
    <source>
        <strain evidence="2 3">JCM 13519</strain>
    </source>
</reference>
<feature type="transmembrane region" description="Helical" evidence="1">
    <location>
        <begin position="46"/>
        <end position="68"/>
    </location>
</feature>
<protein>
    <submittedName>
        <fullName evidence="2">Uncharacterized protein</fullName>
    </submittedName>
</protein>
<evidence type="ECO:0000256" key="1">
    <source>
        <dbReference type="SAM" id="Phobius"/>
    </source>
</evidence>
<name>A0ABV5UPR3_9MICC</name>
<organism evidence="2 3">
    <name type="scientific">Arthrobacter methylotrophus</name>
    <dbReference type="NCBI Taxonomy" id="121291"/>
    <lineage>
        <taxon>Bacteria</taxon>
        <taxon>Bacillati</taxon>
        <taxon>Actinomycetota</taxon>
        <taxon>Actinomycetes</taxon>
        <taxon>Micrococcales</taxon>
        <taxon>Micrococcaceae</taxon>
        <taxon>Arthrobacter</taxon>
    </lineage>
</organism>
<feature type="transmembrane region" description="Helical" evidence="1">
    <location>
        <begin position="80"/>
        <end position="99"/>
    </location>
</feature>
<dbReference type="EMBL" id="JBHMBH010000008">
    <property type="protein sequence ID" value="MFB9713172.1"/>
    <property type="molecule type" value="Genomic_DNA"/>
</dbReference>
<keyword evidence="1" id="KW-1133">Transmembrane helix</keyword>
<proteinExistence type="predicted"/>
<keyword evidence="3" id="KW-1185">Reference proteome</keyword>
<keyword evidence="1" id="KW-0472">Membrane</keyword>
<evidence type="ECO:0000313" key="2">
    <source>
        <dbReference type="EMBL" id="MFB9713172.1"/>
    </source>
</evidence>
<feature type="transmembrane region" description="Helical" evidence="1">
    <location>
        <begin position="105"/>
        <end position="125"/>
    </location>
</feature>
<sequence length="192" mass="18998">MSAQAATSVGATAGASVTLFSCFAGMGAGLVELSIASSYISSRGSLMWAGGIFAVWGLALLASSIASLQRGRLRFRKPTTVGLFVAVLVHVAVLVAGIVQGVLDGGHLAALFLVLMALGSSAWLARRFRDDGGGDDDGGTATAPPRTGALLAAAFAAAVVVATVTTPGLAASVAGQHAVPHGGHSLPSGHNH</sequence>
<keyword evidence="1" id="KW-0812">Transmembrane</keyword>
<evidence type="ECO:0000313" key="3">
    <source>
        <dbReference type="Proteomes" id="UP001589536"/>
    </source>
</evidence>
<gene>
    <name evidence="2" type="ORF">ACFFPI_03270</name>
</gene>